<dbReference type="AlphaFoldDB" id="U4KXD7"/>
<keyword evidence="2" id="KW-1185">Reference proteome</keyword>
<evidence type="ECO:0000313" key="1">
    <source>
        <dbReference type="EMBL" id="CCX06792.1"/>
    </source>
</evidence>
<organism evidence="1 2">
    <name type="scientific">Pyronema omphalodes (strain CBS 100304)</name>
    <name type="common">Pyronema confluens</name>
    <dbReference type="NCBI Taxonomy" id="1076935"/>
    <lineage>
        <taxon>Eukaryota</taxon>
        <taxon>Fungi</taxon>
        <taxon>Dikarya</taxon>
        <taxon>Ascomycota</taxon>
        <taxon>Pezizomycotina</taxon>
        <taxon>Pezizomycetes</taxon>
        <taxon>Pezizales</taxon>
        <taxon>Pyronemataceae</taxon>
        <taxon>Pyronema</taxon>
    </lineage>
</organism>
<proteinExistence type="predicted"/>
<protein>
    <submittedName>
        <fullName evidence="1">Uncharacterized protein</fullName>
    </submittedName>
</protein>
<reference evidence="1 2" key="1">
    <citation type="journal article" date="2013" name="PLoS Genet.">
        <title>The genome and development-dependent transcriptomes of Pyronema confluens: a window into fungal evolution.</title>
        <authorList>
            <person name="Traeger S."/>
            <person name="Altegoer F."/>
            <person name="Freitag M."/>
            <person name="Gabaldon T."/>
            <person name="Kempken F."/>
            <person name="Kumar A."/>
            <person name="Marcet-Houben M."/>
            <person name="Poggeler S."/>
            <person name="Stajich J.E."/>
            <person name="Nowrousian M."/>
        </authorList>
    </citation>
    <scope>NUCLEOTIDE SEQUENCE [LARGE SCALE GENOMIC DNA]</scope>
    <source>
        <strain evidence="2">CBS 100304</strain>
        <tissue evidence="1">Vegetative mycelium</tissue>
    </source>
</reference>
<accession>U4KXD7</accession>
<sequence length="127" mass="15167">MDYEDSEAKATKLRQGGRKDFMKYLQRKLKGYEKNLKIFQQRYVEAAVLHNRALRGNSQEEIPRWEGTLFRAANRKDAQILQLELFKYAYDVMEAEESYYLTHVEWEKASTKLAITKERYFRGEATE</sequence>
<evidence type="ECO:0000313" key="2">
    <source>
        <dbReference type="Proteomes" id="UP000018144"/>
    </source>
</evidence>
<dbReference type="Proteomes" id="UP000018144">
    <property type="component" value="Unassembled WGS sequence"/>
</dbReference>
<dbReference type="EMBL" id="HF935314">
    <property type="protein sequence ID" value="CCX06792.1"/>
    <property type="molecule type" value="Genomic_DNA"/>
</dbReference>
<name>U4KXD7_PYROM</name>
<gene>
    <name evidence="1" type="ORF">PCON_06379</name>
</gene>